<dbReference type="AlphaFoldDB" id="A0A2X2YCZ5"/>
<dbReference type="Gene3D" id="3.20.20.70">
    <property type="entry name" value="Aldolase class I"/>
    <property type="match status" value="1"/>
</dbReference>
<sequence>MANFSRLIHLRNGGTSLCLRITERGVPQVIYWGTDLGYLSSAQCEEISKSQYSAVVSGTSDIPPLFSLVPQQSEGWIGTPGLIGSRQSGALFSAFIPIDVQTDGQGTNGAPSEVTVTLHDEEADINLTIAVEVTPSGVIRGQAKVINTGADGYEVQSLLLGLPTPASETYVLDQTGHHLRERDIQKHEFTIGSHQREINVARGHTISSIHGTCQPNTSWQDGLVHYVHVAWSGNTRTIAEKDTQGYQGILAGELLFPGEVVLKRGEEYCSPWIVGTWGHGLDEAAARMHSFVRSRTAHPATERPVTLNAWEAVYFDQSLPRLLKLVDLAAEAGAERFVLDDGWFSGRRDDTSSLGDWTVSAEVWPDGLSPLADAVHSKGMQFGLWFEPEMVNPNSQVAREHPDWMLSPRTHRPQEARYQQVMDLTNPKAFEHVKGQMLEVLDSTQIEYIKWDFNRDLYEAVSPTTGCPVYHQQTLATYRLLRDIKEAHPHLEIESCAGGGGRIDLGIMEYAVRIWGSDCTDPIERKQIEAGTCLLLPPELIGSHVASPVSHQTGRTLNLSLRASNALFSHMGIEWDLTTASASELKELASWVALHKELRPMLHSGRVVHLDHPDRGYWVHGVVSVDQTRAVYAVTRLHSSPQRPSPALCLPGLEATTTYRVREMLPQGVESEIGNGQGSVPWWGTGLELPGSVLEHSGIRFPDLNPLQTVLLEVSAR</sequence>
<accession>A0A2X2YCZ5</accession>
<feature type="domain" description="Glycosyl hydrolase family 36 N-terminal" evidence="8">
    <location>
        <begin position="26"/>
        <end position="262"/>
    </location>
</feature>
<dbReference type="CDD" id="cd14791">
    <property type="entry name" value="GH36"/>
    <property type="match status" value="1"/>
</dbReference>
<dbReference type="Pfam" id="PF16874">
    <property type="entry name" value="Glyco_hydro_36C"/>
    <property type="match status" value="1"/>
</dbReference>
<evidence type="ECO:0000313" key="12">
    <source>
        <dbReference type="Proteomes" id="UP000553981"/>
    </source>
</evidence>
<dbReference type="Gene3D" id="2.60.40.1180">
    <property type="entry name" value="Golgi alpha-mannosidase II"/>
    <property type="match status" value="1"/>
</dbReference>
<dbReference type="PIRSF" id="PIRSF005536">
    <property type="entry name" value="Agal"/>
    <property type="match status" value="1"/>
</dbReference>
<evidence type="ECO:0000313" key="9">
    <source>
        <dbReference type="EMBL" id="NMW86667.1"/>
    </source>
</evidence>
<evidence type="ECO:0000256" key="6">
    <source>
        <dbReference type="PIRSR" id="PIRSR005536-1"/>
    </source>
</evidence>
<organism evidence="10 11">
    <name type="scientific">Mobiluncus curtisii</name>
    <dbReference type="NCBI Taxonomy" id="2051"/>
    <lineage>
        <taxon>Bacteria</taxon>
        <taxon>Bacillati</taxon>
        <taxon>Actinomycetota</taxon>
        <taxon>Actinomycetes</taxon>
        <taxon>Actinomycetales</taxon>
        <taxon>Actinomycetaceae</taxon>
        <taxon>Mobiluncus</taxon>
    </lineage>
</organism>
<protein>
    <recommendedName>
        <fullName evidence="2 5">Alpha-galactosidase</fullName>
        <ecNumber evidence="2 5">3.2.1.22</ecNumber>
    </recommendedName>
</protein>
<dbReference type="Pfam" id="PF02065">
    <property type="entry name" value="Melibiase"/>
    <property type="match status" value="1"/>
</dbReference>
<dbReference type="InterPro" id="IPR017853">
    <property type="entry name" value="GH"/>
</dbReference>
<dbReference type="PANTHER" id="PTHR43053:SF3">
    <property type="entry name" value="ALPHA-GALACTOSIDASE C-RELATED"/>
    <property type="match status" value="1"/>
</dbReference>
<dbReference type="Pfam" id="PF16875">
    <property type="entry name" value="Glyco_hydro_36N"/>
    <property type="match status" value="1"/>
</dbReference>
<dbReference type="InterPro" id="IPR050985">
    <property type="entry name" value="Alpha-glycosidase_related"/>
</dbReference>
<evidence type="ECO:0000259" key="7">
    <source>
        <dbReference type="Pfam" id="PF16874"/>
    </source>
</evidence>
<dbReference type="InterPro" id="IPR013785">
    <property type="entry name" value="Aldolase_TIM"/>
</dbReference>
<reference evidence="10 11" key="1">
    <citation type="submission" date="2018-06" db="EMBL/GenBank/DDBJ databases">
        <authorList>
            <consortium name="Pathogen Informatics"/>
            <person name="Doyle S."/>
        </authorList>
    </citation>
    <scope>NUCLEOTIDE SEQUENCE [LARGE SCALE GENOMIC DNA]</scope>
    <source>
        <strain evidence="10 11">NCTC11820</strain>
    </source>
</reference>
<feature type="active site" description="Nucleophile" evidence="6">
    <location>
        <position position="452"/>
    </location>
</feature>
<dbReference type="GO" id="GO:0004557">
    <property type="term" value="F:alpha-galactosidase activity"/>
    <property type="evidence" value="ECO:0007669"/>
    <property type="project" value="UniProtKB-UniRule"/>
</dbReference>
<keyword evidence="4 5" id="KW-0326">Glycosidase</keyword>
<dbReference type="Gene3D" id="2.70.98.60">
    <property type="entry name" value="alpha-galactosidase from lactobacil brevis"/>
    <property type="match status" value="1"/>
</dbReference>
<dbReference type="InterPro" id="IPR031705">
    <property type="entry name" value="Glyco_hydro_36_C"/>
</dbReference>
<name>A0A2X2YCZ5_9ACTO</name>
<keyword evidence="3 5" id="KW-0378">Hydrolase</keyword>
<evidence type="ECO:0000313" key="10">
    <source>
        <dbReference type="EMBL" id="SQB64108.1"/>
    </source>
</evidence>
<dbReference type="PANTHER" id="PTHR43053">
    <property type="entry name" value="GLYCOSIDASE FAMILY 31"/>
    <property type="match status" value="1"/>
</dbReference>
<feature type="domain" description="Glycosyl hydrolase family 36 C-terminal" evidence="7">
    <location>
        <begin position="622"/>
        <end position="711"/>
    </location>
</feature>
<proteinExistence type="inferred from homology"/>
<evidence type="ECO:0000256" key="2">
    <source>
        <dbReference type="ARBA" id="ARBA00012755"/>
    </source>
</evidence>
<gene>
    <name evidence="10" type="primary">rafA</name>
    <name evidence="9" type="ORF">HHJ67_02715</name>
    <name evidence="10" type="ORF">NCTC11820_00439</name>
</gene>
<dbReference type="EMBL" id="UASJ01000001">
    <property type="protein sequence ID" value="SQB64108.1"/>
    <property type="molecule type" value="Genomic_DNA"/>
</dbReference>
<dbReference type="FunFam" id="3.20.20.70:FF:000118">
    <property type="entry name" value="Alpha-galactosidase"/>
    <property type="match status" value="1"/>
</dbReference>
<evidence type="ECO:0000256" key="1">
    <source>
        <dbReference type="ARBA" id="ARBA00001255"/>
    </source>
</evidence>
<evidence type="ECO:0000256" key="4">
    <source>
        <dbReference type="ARBA" id="ARBA00023295"/>
    </source>
</evidence>
<dbReference type="Proteomes" id="UP000553981">
    <property type="component" value="Unassembled WGS sequence"/>
</dbReference>
<dbReference type="RefSeq" id="WP_041797864.1">
    <property type="nucleotide sequence ID" value="NZ_CAMYEK010000017.1"/>
</dbReference>
<evidence type="ECO:0000313" key="11">
    <source>
        <dbReference type="Proteomes" id="UP000250245"/>
    </source>
</evidence>
<dbReference type="GO" id="GO:0016052">
    <property type="term" value="P:carbohydrate catabolic process"/>
    <property type="evidence" value="ECO:0007669"/>
    <property type="project" value="InterPro"/>
</dbReference>
<dbReference type="Proteomes" id="UP000250245">
    <property type="component" value="Unassembled WGS sequence"/>
</dbReference>
<dbReference type="InterPro" id="IPR031704">
    <property type="entry name" value="Glyco_hydro_36_N"/>
</dbReference>
<evidence type="ECO:0000259" key="8">
    <source>
        <dbReference type="Pfam" id="PF16875"/>
    </source>
</evidence>
<dbReference type="PRINTS" id="PR00743">
    <property type="entry name" value="GLHYDRLASE36"/>
</dbReference>
<evidence type="ECO:0000256" key="3">
    <source>
        <dbReference type="ARBA" id="ARBA00022801"/>
    </source>
</evidence>
<evidence type="ECO:0000256" key="5">
    <source>
        <dbReference type="PIRNR" id="PIRNR005536"/>
    </source>
</evidence>
<reference evidence="9 12" key="2">
    <citation type="submission" date="2020-04" db="EMBL/GenBank/DDBJ databases">
        <title>Antimicrobial susceptibility and clonality of vaginal-derived multi-drug resistant Mobiluncus isolates in China.</title>
        <authorList>
            <person name="Zhang X."/>
        </authorList>
    </citation>
    <scope>NUCLEOTIDE SEQUENCE [LARGE SCALE GENOMIC DNA]</scope>
    <source>
        <strain evidence="9 12">19</strain>
    </source>
</reference>
<feature type="active site" description="Proton donor" evidence="6">
    <location>
        <position position="518"/>
    </location>
</feature>
<dbReference type="EMBL" id="JABCUI010000001">
    <property type="protein sequence ID" value="NMW86667.1"/>
    <property type="molecule type" value="Genomic_DNA"/>
</dbReference>
<comment type="similarity">
    <text evidence="5">Belongs to the glycosyl hydrolase.</text>
</comment>
<dbReference type="InterPro" id="IPR038417">
    <property type="entry name" value="Alpga-gal_N_sf"/>
</dbReference>
<comment type="catalytic activity">
    <reaction evidence="1 5">
        <text>Hydrolysis of terminal, non-reducing alpha-D-galactose residues in alpha-D-galactosides, including galactose oligosaccharides, galactomannans and galactolipids.</text>
        <dbReference type="EC" id="3.2.1.22"/>
    </reaction>
</comment>
<dbReference type="EC" id="3.2.1.22" evidence="2 5"/>
<dbReference type="InterPro" id="IPR002252">
    <property type="entry name" value="Glyco_hydro_36"/>
</dbReference>
<dbReference type="GeneID" id="55564414"/>
<dbReference type="InterPro" id="IPR013780">
    <property type="entry name" value="Glyco_hydro_b"/>
</dbReference>
<dbReference type="SUPFAM" id="SSF51445">
    <property type="entry name" value="(Trans)glycosidases"/>
    <property type="match status" value="1"/>
</dbReference>